<dbReference type="AlphaFoldDB" id="A0A410WQK8"/>
<evidence type="ECO:0000256" key="1">
    <source>
        <dbReference type="HAMAP-Rule" id="MF_00800"/>
    </source>
</evidence>
<dbReference type="Gene3D" id="3.40.50.10360">
    <property type="entry name" value="Hypothetical protein TT1679"/>
    <property type="match status" value="1"/>
</dbReference>
<dbReference type="EMBL" id="JAMDMJ010000010">
    <property type="protein sequence ID" value="MCY9596111.1"/>
    <property type="molecule type" value="Genomic_DNA"/>
</dbReference>
<dbReference type="Proteomes" id="UP001527202">
    <property type="component" value="Unassembled WGS sequence"/>
</dbReference>
<organism evidence="4 5">
    <name type="scientific">Paenibacillus chitinolyticus</name>
    <dbReference type="NCBI Taxonomy" id="79263"/>
    <lineage>
        <taxon>Bacteria</taxon>
        <taxon>Bacillati</taxon>
        <taxon>Bacillota</taxon>
        <taxon>Bacilli</taxon>
        <taxon>Bacillales</taxon>
        <taxon>Paenibacillaceae</taxon>
        <taxon>Paenibacillus</taxon>
    </lineage>
</organism>
<dbReference type="OrthoDB" id="9803187at2"/>
<protein>
    <recommendedName>
        <fullName evidence="1">UPF0340 protein M5X16_10015</fullName>
    </recommendedName>
</protein>
<accession>A0A410WQK8</accession>
<dbReference type="Proteomes" id="UP000288943">
    <property type="component" value="Chromosome"/>
</dbReference>
<keyword evidence="6" id="KW-1185">Reference proteome</keyword>
<sequence>MNDGEQAWLDGIGPAVEANFRALIEAGGLRPGQIVVFGTSTSEVRGQRIGTSGTPEAAERIFTAAVRVAEEHGLRLAFQCCEHLNRALVVEEALVEQDSRLEPVNVVPVPKAGGSMAAHAYRHLERACVVEEIAAHAGIDIGDTLIGMHLRRVAVPVRPPVKWVGEAHVTMAYTRPKLIGGQRAVYEAVPESPDIPVFAGAAAPSRTSPGSSADSDNCE</sequence>
<dbReference type="EMBL" id="CP026520">
    <property type="protein sequence ID" value="QAV16600.1"/>
    <property type="molecule type" value="Genomic_DNA"/>
</dbReference>
<dbReference type="InterPro" id="IPR028345">
    <property type="entry name" value="Antibiotic_NAT-like"/>
</dbReference>
<evidence type="ECO:0000256" key="2">
    <source>
        <dbReference type="SAM" id="MobiDB-lite"/>
    </source>
</evidence>
<name>A0A410WQK8_9BACL</name>
<gene>
    <name evidence="3" type="ORF">M5X16_10015</name>
    <name evidence="4" type="ORF">PC41400_02375</name>
</gene>
<dbReference type="RefSeq" id="WP_042233904.1">
    <property type="nucleotide sequence ID" value="NZ_CP026520.1"/>
</dbReference>
<dbReference type="NCBIfam" id="TIGR01440">
    <property type="entry name" value="TIGR01440 family protein"/>
    <property type="match status" value="1"/>
</dbReference>
<reference evidence="3 6" key="2">
    <citation type="submission" date="2022-05" db="EMBL/GenBank/DDBJ databases">
        <title>Genome Sequencing of Bee-Associated Microbes.</title>
        <authorList>
            <person name="Dunlap C."/>
        </authorList>
    </citation>
    <scope>NUCLEOTIDE SEQUENCE [LARGE SCALE GENOMIC DNA]</scope>
    <source>
        <strain evidence="3 6">NRRL B-23120</strain>
    </source>
</reference>
<evidence type="ECO:0000313" key="6">
    <source>
        <dbReference type="Proteomes" id="UP001527202"/>
    </source>
</evidence>
<dbReference type="Pfam" id="PF04260">
    <property type="entry name" value="DUF436"/>
    <property type="match status" value="1"/>
</dbReference>
<dbReference type="SUPFAM" id="SSF110710">
    <property type="entry name" value="TTHA0583/YokD-like"/>
    <property type="match status" value="1"/>
</dbReference>
<evidence type="ECO:0000313" key="5">
    <source>
        <dbReference type="Proteomes" id="UP000288943"/>
    </source>
</evidence>
<feature type="compositionally biased region" description="Polar residues" evidence="2">
    <location>
        <begin position="205"/>
        <end position="219"/>
    </location>
</feature>
<evidence type="ECO:0000313" key="3">
    <source>
        <dbReference type="EMBL" id="MCY9596111.1"/>
    </source>
</evidence>
<dbReference type="KEGG" id="pchi:PC41400_02375"/>
<dbReference type="HAMAP" id="MF_00800">
    <property type="entry name" value="UPF0340"/>
    <property type="match status" value="1"/>
</dbReference>
<feature type="region of interest" description="Disordered" evidence="2">
    <location>
        <begin position="197"/>
        <end position="219"/>
    </location>
</feature>
<proteinExistence type="inferred from homology"/>
<dbReference type="InterPro" id="IPR006340">
    <property type="entry name" value="DUF436"/>
</dbReference>
<comment type="similarity">
    <text evidence="1">Belongs to the UPF0340 family.</text>
</comment>
<dbReference type="GeneID" id="95373660"/>
<reference evidence="4 5" key="1">
    <citation type="submission" date="2018-01" db="EMBL/GenBank/DDBJ databases">
        <title>The whole genome sequencing and assembly of Paenibacillus chitinolyticus KCCM 41400 strain.</title>
        <authorList>
            <person name="Kim J.-Y."/>
            <person name="Park M.-K."/>
            <person name="Lee Y.-J."/>
            <person name="Yi H."/>
            <person name="Bahn Y.-S."/>
            <person name="Kim J.F."/>
            <person name="Lee D.-W."/>
        </authorList>
    </citation>
    <scope>NUCLEOTIDE SEQUENCE [LARGE SCALE GENOMIC DNA]</scope>
    <source>
        <strain evidence="4 5">KCCM 41400</strain>
    </source>
</reference>
<evidence type="ECO:0000313" key="4">
    <source>
        <dbReference type="EMBL" id="QAV16600.1"/>
    </source>
</evidence>